<evidence type="ECO:0000259" key="1">
    <source>
        <dbReference type="Pfam" id="PF06568"/>
    </source>
</evidence>
<comment type="caution">
    <text evidence="2">The sequence shown here is derived from an EMBL/GenBank/DDBJ whole genome shotgun (WGS) entry which is preliminary data.</text>
</comment>
<proteinExistence type="predicted"/>
<name>A0AA92C598_RHIRH</name>
<feature type="domain" description="YjiS-like" evidence="1">
    <location>
        <begin position="100"/>
        <end position="135"/>
    </location>
</feature>
<accession>A0AA92C598</accession>
<dbReference type="AlphaFoldDB" id="A0AA92C598"/>
<sequence length="150" mass="17267">MVGKADIDWAGALGEVWKPICHGDNICIVPPYMSIVLIVSKIKQRAERQAGTIMRRMEEYLAVAEQESIEPTTARFVRDQMTPARLFVPTETQSVLARVLQRLAFWYVKRQSRLSLYDLSPEQLADIGLSRTEAYEETRKAFTLSWTRFL</sequence>
<dbReference type="EMBL" id="QDFR01000002">
    <property type="protein sequence ID" value="PVE55692.1"/>
    <property type="molecule type" value="Genomic_DNA"/>
</dbReference>
<evidence type="ECO:0000313" key="3">
    <source>
        <dbReference type="Proteomes" id="UP000244335"/>
    </source>
</evidence>
<dbReference type="Proteomes" id="UP000244335">
    <property type="component" value="Unassembled WGS sequence"/>
</dbReference>
<evidence type="ECO:0000313" key="2">
    <source>
        <dbReference type="EMBL" id="PVE55692.1"/>
    </source>
</evidence>
<gene>
    <name evidence="2" type="ORF">DC430_09665</name>
</gene>
<reference evidence="2 3" key="1">
    <citation type="submission" date="2018-04" db="EMBL/GenBank/DDBJ databases">
        <authorList>
            <person name="Hagen T."/>
        </authorList>
    </citation>
    <scope>NUCLEOTIDE SEQUENCE [LARGE SCALE GENOMIC DNA]</scope>
    <source>
        <strain evidence="2 3">TPD7009</strain>
    </source>
</reference>
<protein>
    <recommendedName>
        <fullName evidence="1">YjiS-like domain-containing protein</fullName>
    </recommendedName>
</protein>
<dbReference type="InterPro" id="IPR009506">
    <property type="entry name" value="YjiS-like"/>
</dbReference>
<dbReference type="Pfam" id="PF06568">
    <property type="entry name" value="YjiS-like"/>
    <property type="match status" value="1"/>
</dbReference>
<organism evidence="2 3">
    <name type="scientific">Rhizobium rhizogenes</name>
    <name type="common">Agrobacterium rhizogenes</name>
    <dbReference type="NCBI Taxonomy" id="359"/>
    <lineage>
        <taxon>Bacteria</taxon>
        <taxon>Pseudomonadati</taxon>
        <taxon>Pseudomonadota</taxon>
        <taxon>Alphaproteobacteria</taxon>
        <taxon>Hyphomicrobiales</taxon>
        <taxon>Rhizobiaceae</taxon>
        <taxon>Rhizobium/Agrobacterium group</taxon>
        <taxon>Rhizobium</taxon>
    </lineage>
</organism>